<name>A0AAV2Q8H4_MEGNR</name>
<dbReference type="Pfam" id="PF08385">
    <property type="entry name" value="DHC_N1"/>
    <property type="match status" value="1"/>
</dbReference>
<reference evidence="2 3" key="1">
    <citation type="submission" date="2024-05" db="EMBL/GenBank/DDBJ databases">
        <authorList>
            <person name="Wallberg A."/>
        </authorList>
    </citation>
    <scope>NUCLEOTIDE SEQUENCE [LARGE SCALE GENOMIC DNA]</scope>
</reference>
<dbReference type="GO" id="GO:0007018">
    <property type="term" value="P:microtubule-based movement"/>
    <property type="evidence" value="ECO:0007669"/>
    <property type="project" value="InterPro"/>
</dbReference>
<gene>
    <name evidence="2" type="ORF">MNOR_LOCUS8269</name>
</gene>
<keyword evidence="3" id="KW-1185">Reference proteome</keyword>
<dbReference type="GO" id="GO:0045505">
    <property type="term" value="F:dynein intermediate chain binding"/>
    <property type="evidence" value="ECO:0007669"/>
    <property type="project" value="InterPro"/>
</dbReference>
<feature type="domain" description="Dynein heavy chain tail" evidence="1">
    <location>
        <begin position="15"/>
        <end position="124"/>
    </location>
</feature>
<dbReference type="EMBL" id="CAXKWB010003813">
    <property type="protein sequence ID" value="CAL4070442.1"/>
    <property type="molecule type" value="Genomic_DNA"/>
</dbReference>
<comment type="caution">
    <text evidence="2">The sequence shown here is derived from an EMBL/GenBank/DDBJ whole genome shotgun (WGS) entry which is preliminary data.</text>
</comment>
<accession>A0AAV2Q8H4</accession>
<protein>
    <recommendedName>
        <fullName evidence="1">Dynein heavy chain tail domain-containing protein</fullName>
    </recommendedName>
</protein>
<dbReference type="Proteomes" id="UP001497623">
    <property type="component" value="Unassembled WGS sequence"/>
</dbReference>
<dbReference type="PANTHER" id="PTHR46532:SF15">
    <property type="entry name" value="CYTOPLASMIC DYNEIN 2 HEAVY CHAIN 1"/>
    <property type="match status" value="1"/>
</dbReference>
<proteinExistence type="predicted"/>
<organism evidence="2 3">
    <name type="scientific">Meganyctiphanes norvegica</name>
    <name type="common">Northern krill</name>
    <name type="synonym">Thysanopoda norvegica</name>
    <dbReference type="NCBI Taxonomy" id="48144"/>
    <lineage>
        <taxon>Eukaryota</taxon>
        <taxon>Metazoa</taxon>
        <taxon>Ecdysozoa</taxon>
        <taxon>Arthropoda</taxon>
        <taxon>Crustacea</taxon>
        <taxon>Multicrustacea</taxon>
        <taxon>Malacostraca</taxon>
        <taxon>Eumalacostraca</taxon>
        <taxon>Eucarida</taxon>
        <taxon>Euphausiacea</taxon>
        <taxon>Euphausiidae</taxon>
        <taxon>Meganyctiphanes</taxon>
    </lineage>
</organism>
<sequence length="295" mass="35078">MQKMKNIKKYLVLATDSPVLSFTAGRRMKVNYNPRLVGLIKEVSQLGLLGHKIHPKIINTSKLAHKFMKQAKYLEEIANFHNTIGDQMIPSQRPMMLEAALALAGLVQEQTTLTWRNTEQLDEYIGRLKQATHRLARENKKLAQCHLLVKERHNHLIENREKLTFWVLELMNTDLLRHQSRWKELLKEMRSIMHQLEEQGFADQKSWCSHWDRQLYKALEHQYQLGIEALNQNLPEIKVELTYRQQRLQFRPPMEEIRMKYYGQLKRFLDIPYKFKGFAQLNKNHIVPTVLCRQN</sequence>
<dbReference type="GO" id="GO:0051959">
    <property type="term" value="F:dynein light intermediate chain binding"/>
    <property type="evidence" value="ECO:0007669"/>
    <property type="project" value="InterPro"/>
</dbReference>
<dbReference type="PANTHER" id="PTHR46532">
    <property type="entry name" value="MALE FERTILITY FACTOR KL5"/>
    <property type="match status" value="1"/>
</dbReference>
<evidence type="ECO:0000313" key="3">
    <source>
        <dbReference type="Proteomes" id="UP001497623"/>
    </source>
</evidence>
<dbReference type="AlphaFoldDB" id="A0AAV2Q8H4"/>
<evidence type="ECO:0000313" key="2">
    <source>
        <dbReference type="EMBL" id="CAL4070442.1"/>
    </source>
</evidence>
<dbReference type="GO" id="GO:0005858">
    <property type="term" value="C:axonemal dynein complex"/>
    <property type="evidence" value="ECO:0007669"/>
    <property type="project" value="TreeGrafter"/>
</dbReference>
<dbReference type="InterPro" id="IPR013594">
    <property type="entry name" value="Dynein_heavy_tail"/>
</dbReference>
<dbReference type="InterPro" id="IPR026983">
    <property type="entry name" value="DHC"/>
</dbReference>
<evidence type="ECO:0000259" key="1">
    <source>
        <dbReference type="Pfam" id="PF08385"/>
    </source>
</evidence>